<keyword evidence="3" id="KW-1185">Reference proteome</keyword>
<gene>
    <name evidence="2" type="ORF">SAMN06265220_101670</name>
</gene>
<dbReference type="AlphaFoldDB" id="A0A521B4H8"/>
<evidence type="ECO:0000313" key="3">
    <source>
        <dbReference type="Proteomes" id="UP000319267"/>
    </source>
</evidence>
<dbReference type="OrthoDB" id="646079at2"/>
<sequence>MKNLLLTSFVFLLFTACSTDPEAAIDKNLISNYEDLETTGASALGSKNPFDSTGKEYYNILQNFLKDNNAPNSAAEINSQISFILRFLKGNSTAKAANLGYSDQEILDILNDPDTKLIEIIQNSFISSSSKIMLTTFVQNLIVQQDAAYAVVRDYIIDFDADIMANADLAADEKETILTVSTISSYALFAEAERKDRDWEKSVSTKPARPLFKNNQAAIVTVIALLPALIKN</sequence>
<evidence type="ECO:0000313" key="2">
    <source>
        <dbReference type="EMBL" id="SMO41965.1"/>
    </source>
</evidence>
<dbReference type="Proteomes" id="UP000319267">
    <property type="component" value="Unassembled WGS sequence"/>
</dbReference>
<feature type="signal peptide" evidence="1">
    <location>
        <begin position="1"/>
        <end position="23"/>
    </location>
</feature>
<feature type="chain" id="PRO_5022190588" evidence="1">
    <location>
        <begin position="24"/>
        <end position="232"/>
    </location>
</feature>
<reference evidence="2 3" key="1">
    <citation type="submission" date="2017-05" db="EMBL/GenBank/DDBJ databases">
        <authorList>
            <person name="Varghese N."/>
            <person name="Submissions S."/>
        </authorList>
    </citation>
    <scope>NUCLEOTIDE SEQUENCE [LARGE SCALE GENOMIC DNA]</scope>
    <source>
        <strain evidence="2 3">DSM 29982</strain>
    </source>
</reference>
<dbReference type="RefSeq" id="WP_111377022.1">
    <property type="nucleotide sequence ID" value="NZ_CP043612.1"/>
</dbReference>
<accession>A0A521B4H8</accession>
<evidence type="ECO:0000256" key="1">
    <source>
        <dbReference type="SAM" id="SignalP"/>
    </source>
</evidence>
<dbReference type="PROSITE" id="PS51257">
    <property type="entry name" value="PROKAR_LIPOPROTEIN"/>
    <property type="match status" value="1"/>
</dbReference>
<protein>
    <submittedName>
        <fullName evidence="2">Uncharacterized protein</fullName>
    </submittedName>
</protein>
<keyword evidence="1" id="KW-0732">Signal</keyword>
<organism evidence="2 3">
    <name type="scientific">Flavobacterium nitrogenifigens</name>
    <dbReference type="NCBI Taxonomy" id="1617283"/>
    <lineage>
        <taxon>Bacteria</taxon>
        <taxon>Pseudomonadati</taxon>
        <taxon>Bacteroidota</taxon>
        <taxon>Flavobacteriia</taxon>
        <taxon>Flavobacteriales</taxon>
        <taxon>Flavobacteriaceae</taxon>
        <taxon>Flavobacterium</taxon>
    </lineage>
</organism>
<proteinExistence type="predicted"/>
<name>A0A521B4H8_9FLAO</name>
<dbReference type="EMBL" id="FXTQ01000001">
    <property type="protein sequence ID" value="SMO41965.1"/>
    <property type="molecule type" value="Genomic_DNA"/>
</dbReference>